<reference evidence="2" key="1">
    <citation type="journal article" date="2015" name="Nature">
        <title>Complex archaea that bridge the gap between prokaryotes and eukaryotes.</title>
        <authorList>
            <person name="Spang A."/>
            <person name="Saw J.H."/>
            <person name="Jorgensen S.L."/>
            <person name="Zaremba-Niedzwiedzka K."/>
            <person name="Martijn J."/>
            <person name="Lind A.E."/>
            <person name="van Eijk R."/>
            <person name="Schleper C."/>
            <person name="Guy L."/>
            <person name="Ettema T.J."/>
        </authorList>
    </citation>
    <scope>NUCLEOTIDE SEQUENCE</scope>
</reference>
<gene>
    <name evidence="2" type="ORF">LCGC14_0414830</name>
</gene>
<dbReference type="AlphaFoldDB" id="A0A0F9W1Z0"/>
<dbReference type="Pfam" id="PF04717">
    <property type="entry name" value="Phage_base_V"/>
    <property type="match status" value="1"/>
</dbReference>
<evidence type="ECO:0000259" key="1">
    <source>
        <dbReference type="Pfam" id="PF04717"/>
    </source>
</evidence>
<comment type="caution">
    <text evidence="2">The sequence shown here is derived from an EMBL/GenBank/DDBJ whole genome shotgun (WGS) entry which is preliminary data.</text>
</comment>
<feature type="domain" description="Gp5/Type VI secretion system Vgr protein OB-fold" evidence="1">
    <location>
        <begin position="65"/>
        <end position="105"/>
    </location>
</feature>
<proteinExistence type="predicted"/>
<protein>
    <recommendedName>
        <fullName evidence="1">Gp5/Type VI secretion system Vgr protein OB-fold domain-containing protein</fullName>
    </recommendedName>
</protein>
<organism evidence="2">
    <name type="scientific">marine sediment metagenome</name>
    <dbReference type="NCBI Taxonomy" id="412755"/>
    <lineage>
        <taxon>unclassified sequences</taxon>
        <taxon>metagenomes</taxon>
        <taxon>ecological metagenomes</taxon>
    </lineage>
</organism>
<dbReference type="InterPro" id="IPR006531">
    <property type="entry name" value="Gp5/Vgr_OB"/>
</dbReference>
<dbReference type="EMBL" id="LAZR01000370">
    <property type="protein sequence ID" value="KKN72088.1"/>
    <property type="molecule type" value="Genomic_DNA"/>
</dbReference>
<name>A0A0F9W1Z0_9ZZZZ</name>
<sequence>MGRRKRLTRARTSPDMGRLANAVSRPGIDPRVWLTLAVVLDVGYDANEGIFADVQFQPDGTVETCLLGAPYAGAEFGAYFPVNVDDTVLVAVPSGDPSTGPTLIARMWNSGDKPHADFQSEDEEEEPTKDVVLRIQPGRKLKIRTSDDGDGVDITVEGNGDVVIQATGDGKVFIGGTDGTQPSTLADTLTDFLNSQKTKLDTAINFLKTHVHIETGATTDPPTGASLIETTPNVPDVKANEVEIK</sequence>
<accession>A0A0F9W1Z0</accession>
<evidence type="ECO:0000313" key="2">
    <source>
        <dbReference type="EMBL" id="KKN72088.1"/>
    </source>
</evidence>